<accession>A0AAV9ZD55</accession>
<dbReference type="EMBL" id="JAWWNJ010000162">
    <property type="protein sequence ID" value="KAK6977952.1"/>
    <property type="molecule type" value="Genomic_DNA"/>
</dbReference>
<sequence>MSSLADELILEILRHLDDSELLSLATVSKHIHALAVLSCLGRHGITEADVEAKSLPQLSMSAFRALRVAHFATGLESISLRLPPTRYINRYFQYLVDFCSRIESIRFIELELPWDYIPSIAPYSYEDHVYDLILARASRPILVVSPLGAYIVRPPAPTLLSHFRGALTLRKSNPIISRERFFAAVDFRPEHLGRRVSIRLLDLPSPLGSLLVLGAPTVTHLRLTPNIHLSSAEVSAVLTTLTLPHLVGLEVTLCVTSEPALRSFLLRHKSLSAINLQTEGSGEEELPAPLSADMLLQTEQLIGSPRLVRWILSSHSSLPHLTSVTLELPSSKPSTNYLAGLAERPLLTDLALTIRGWTPWDDGDKIPHVESALPHVSDLHLTFYRSAAVLRRNPAKLVRWLRLFSGLQRVALCYALRLEAVCARLREDLPGVAVISRVLSSLG</sequence>
<gene>
    <name evidence="2" type="ORF">R3P38DRAFT_3120202</name>
</gene>
<dbReference type="AlphaFoldDB" id="A0AAV9ZD55"/>
<comment type="caution">
    <text evidence="2">The sequence shown here is derived from an EMBL/GenBank/DDBJ whole genome shotgun (WGS) entry which is preliminary data.</text>
</comment>
<protein>
    <recommendedName>
        <fullName evidence="1">F-box domain-containing protein</fullName>
    </recommendedName>
</protein>
<dbReference type="SUPFAM" id="SSF81383">
    <property type="entry name" value="F-box domain"/>
    <property type="match status" value="1"/>
</dbReference>
<evidence type="ECO:0000313" key="2">
    <source>
        <dbReference type="EMBL" id="KAK6977952.1"/>
    </source>
</evidence>
<feature type="domain" description="F-box" evidence="1">
    <location>
        <begin position="1"/>
        <end position="34"/>
    </location>
</feature>
<dbReference type="InterPro" id="IPR036047">
    <property type="entry name" value="F-box-like_dom_sf"/>
</dbReference>
<dbReference type="InterPro" id="IPR001810">
    <property type="entry name" value="F-box_dom"/>
</dbReference>
<name>A0AAV9ZD55_9AGAR</name>
<proteinExistence type="predicted"/>
<reference evidence="2 3" key="1">
    <citation type="journal article" date="2024" name="J Genomics">
        <title>Draft genome sequencing and assembly of Favolaschia claudopus CIRM-BRFM 2984 isolated from oak limbs.</title>
        <authorList>
            <person name="Navarro D."/>
            <person name="Drula E."/>
            <person name="Chaduli D."/>
            <person name="Cazenave R."/>
            <person name="Ahrendt S."/>
            <person name="Wang J."/>
            <person name="Lipzen A."/>
            <person name="Daum C."/>
            <person name="Barry K."/>
            <person name="Grigoriev I.V."/>
            <person name="Favel A."/>
            <person name="Rosso M.N."/>
            <person name="Martin F."/>
        </authorList>
    </citation>
    <scope>NUCLEOTIDE SEQUENCE [LARGE SCALE GENOMIC DNA]</scope>
    <source>
        <strain evidence="2 3">CIRM-BRFM 2984</strain>
    </source>
</reference>
<dbReference type="Pfam" id="PF00646">
    <property type="entry name" value="F-box"/>
    <property type="match status" value="1"/>
</dbReference>
<keyword evidence="3" id="KW-1185">Reference proteome</keyword>
<organism evidence="2 3">
    <name type="scientific">Favolaschia claudopus</name>
    <dbReference type="NCBI Taxonomy" id="2862362"/>
    <lineage>
        <taxon>Eukaryota</taxon>
        <taxon>Fungi</taxon>
        <taxon>Dikarya</taxon>
        <taxon>Basidiomycota</taxon>
        <taxon>Agaricomycotina</taxon>
        <taxon>Agaricomycetes</taxon>
        <taxon>Agaricomycetidae</taxon>
        <taxon>Agaricales</taxon>
        <taxon>Marasmiineae</taxon>
        <taxon>Mycenaceae</taxon>
        <taxon>Favolaschia</taxon>
    </lineage>
</organism>
<evidence type="ECO:0000259" key="1">
    <source>
        <dbReference type="PROSITE" id="PS50181"/>
    </source>
</evidence>
<dbReference type="PROSITE" id="PS50181">
    <property type="entry name" value="FBOX"/>
    <property type="match status" value="1"/>
</dbReference>
<evidence type="ECO:0000313" key="3">
    <source>
        <dbReference type="Proteomes" id="UP001362999"/>
    </source>
</evidence>
<dbReference type="Proteomes" id="UP001362999">
    <property type="component" value="Unassembled WGS sequence"/>
</dbReference>
<dbReference type="CDD" id="cd09917">
    <property type="entry name" value="F-box_SF"/>
    <property type="match status" value="1"/>
</dbReference>